<reference evidence="1 2" key="2">
    <citation type="submission" date="2009-02" db="EMBL/GenBank/DDBJ databases">
        <title>Draft genome sequence of Holdemania filiformis DSM 12042.</title>
        <authorList>
            <person name="Sudarsanam P."/>
            <person name="Ley R."/>
            <person name="Guruge J."/>
            <person name="Turnbaugh P.J."/>
            <person name="Mahowald M."/>
            <person name="Liep D."/>
            <person name="Gordon J."/>
        </authorList>
    </citation>
    <scope>NUCLEOTIDE SEQUENCE [LARGE SCALE GENOMIC DNA]</scope>
    <source>
        <strain evidence="1 2">DSM 12042</strain>
    </source>
</reference>
<evidence type="ECO:0000313" key="1">
    <source>
        <dbReference type="EMBL" id="EEF68688.1"/>
    </source>
</evidence>
<comment type="caution">
    <text evidence="1">The sequence shown here is derived from an EMBL/GenBank/DDBJ whole genome shotgun (WGS) entry which is preliminary data.</text>
</comment>
<gene>
    <name evidence="1" type="ORF">HOLDEFILI_01112</name>
</gene>
<reference evidence="1 2" key="1">
    <citation type="submission" date="2008-12" db="EMBL/GenBank/DDBJ databases">
        <authorList>
            <person name="Fulton L."/>
            <person name="Clifton S."/>
            <person name="Fulton B."/>
            <person name="Xu J."/>
            <person name="Minx P."/>
            <person name="Pepin K.H."/>
            <person name="Johnson M."/>
            <person name="Bhonagiri V."/>
            <person name="Nash W.E."/>
            <person name="Mardis E.R."/>
            <person name="Wilson R.K."/>
        </authorList>
    </citation>
    <scope>NUCLEOTIDE SEQUENCE [LARGE SCALE GENOMIC DNA]</scope>
    <source>
        <strain evidence="1 2">DSM 12042</strain>
    </source>
</reference>
<name>B9Y5N0_9FIRM</name>
<sequence>MVQSWESFFAINSDGYPQTLFLKKESGRTIRNLFLRLEFRL</sequence>
<proteinExistence type="predicted"/>
<evidence type="ECO:0000313" key="2">
    <source>
        <dbReference type="Proteomes" id="UP000005950"/>
    </source>
</evidence>
<dbReference type="HOGENOM" id="CLU_3271202_0_0_9"/>
<organism evidence="1 2">
    <name type="scientific">Holdemania filiformis DSM 12042</name>
    <dbReference type="NCBI Taxonomy" id="545696"/>
    <lineage>
        <taxon>Bacteria</taxon>
        <taxon>Bacillati</taxon>
        <taxon>Bacillota</taxon>
        <taxon>Erysipelotrichia</taxon>
        <taxon>Erysipelotrichales</taxon>
        <taxon>Erysipelotrichaceae</taxon>
        <taxon>Holdemania</taxon>
    </lineage>
</organism>
<protein>
    <submittedName>
        <fullName evidence="1">Uncharacterized protein</fullName>
    </submittedName>
</protein>
<dbReference type="AlphaFoldDB" id="B9Y5N0"/>
<dbReference type="STRING" id="545696.HOLDEFILI_01112"/>
<dbReference type="Proteomes" id="UP000005950">
    <property type="component" value="Unassembled WGS sequence"/>
</dbReference>
<accession>B9Y5N0</accession>
<dbReference type="EMBL" id="ACCF01000064">
    <property type="protein sequence ID" value="EEF68688.1"/>
    <property type="molecule type" value="Genomic_DNA"/>
</dbReference>